<keyword evidence="2" id="KW-0732">Signal</keyword>
<dbReference type="EMBL" id="CYKH01000853">
    <property type="protein sequence ID" value="CUG52223.1"/>
    <property type="molecule type" value="Genomic_DNA"/>
</dbReference>
<evidence type="ECO:0000256" key="1">
    <source>
        <dbReference type="SAM" id="Phobius"/>
    </source>
</evidence>
<name>A0A0S4J1S2_BODSA</name>
<dbReference type="Proteomes" id="UP000051952">
    <property type="component" value="Unassembled WGS sequence"/>
</dbReference>
<keyword evidence="1" id="KW-0472">Membrane</keyword>
<reference evidence="4" key="1">
    <citation type="submission" date="2015-09" db="EMBL/GenBank/DDBJ databases">
        <authorList>
            <consortium name="Pathogen Informatics"/>
        </authorList>
    </citation>
    <scope>NUCLEOTIDE SEQUENCE [LARGE SCALE GENOMIC DNA]</scope>
    <source>
        <strain evidence="4">Lake Konstanz</strain>
    </source>
</reference>
<feature type="chain" id="PRO_5006621858" evidence="2">
    <location>
        <begin position="21"/>
        <end position="484"/>
    </location>
</feature>
<sequence length="484" mass="51540">MLDLLAQGLLFVVVVNHTHSLYCSPSYDIKSSAQTKNMRVVRATIVVLVFLVACGAALPFAPTSWESSLPATSSAFNKDGIFFVDWGNKTVGKMSPVNGELMWTSASLRGFIDLINQAMVATDEVVMLSSKIIDGSPMLWTFNATTGETIANLSVTFNCNTLLMPVCSSYFVCIGDTNPTVSTLLDMHGSTVWSSAAEGVYMMSYNAIYCMKTQTQDSSSEAVYFATYSQTDNLFALMLVNVADGTVTTVPNVTTISATYDGVAYAVLSDNSVGALVLSSTDSHRYLSWLWRTSAAANTIVSFDNTAYLYVVGTSLLLYGPQAFNGLLVGLGLADGSLLGTLTLKYIVSAVQPATGALPHGLSSVAIVGPYFVIAYSNNTVSERDVLAVIDPVLMNIVASSRVIPGNTFNVINGNATCPTSLFVPNGMGFSRVQITPQALVPVSYNLQLPNIDSVLAFSDTPDAGQTTVVVWQETNITGSVFSC</sequence>
<protein>
    <submittedName>
        <fullName evidence="3">Membrane-associated protein, putative</fullName>
    </submittedName>
</protein>
<keyword evidence="4" id="KW-1185">Reference proteome</keyword>
<evidence type="ECO:0000313" key="4">
    <source>
        <dbReference type="Proteomes" id="UP000051952"/>
    </source>
</evidence>
<keyword evidence="1" id="KW-1133">Transmembrane helix</keyword>
<dbReference type="VEuPathDB" id="TriTrypDB:BSAL_80630"/>
<feature type="transmembrane region" description="Helical" evidence="1">
    <location>
        <begin position="39"/>
        <end position="61"/>
    </location>
</feature>
<accession>A0A0S4J1S2</accession>
<dbReference type="AlphaFoldDB" id="A0A0S4J1S2"/>
<evidence type="ECO:0000313" key="3">
    <source>
        <dbReference type="EMBL" id="CUG52223.1"/>
    </source>
</evidence>
<proteinExistence type="predicted"/>
<organism evidence="3 4">
    <name type="scientific">Bodo saltans</name>
    <name type="common">Flagellated protozoan</name>
    <dbReference type="NCBI Taxonomy" id="75058"/>
    <lineage>
        <taxon>Eukaryota</taxon>
        <taxon>Discoba</taxon>
        <taxon>Euglenozoa</taxon>
        <taxon>Kinetoplastea</taxon>
        <taxon>Metakinetoplastina</taxon>
        <taxon>Eubodonida</taxon>
        <taxon>Bodonidae</taxon>
        <taxon>Bodo</taxon>
    </lineage>
</organism>
<evidence type="ECO:0000256" key="2">
    <source>
        <dbReference type="SAM" id="SignalP"/>
    </source>
</evidence>
<gene>
    <name evidence="3" type="ORF">BSAL_80630</name>
</gene>
<keyword evidence="1" id="KW-0812">Transmembrane</keyword>
<feature type="signal peptide" evidence="2">
    <location>
        <begin position="1"/>
        <end position="20"/>
    </location>
</feature>